<dbReference type="OrthoDB" id="9388at10239"/>
<proteinExistence type="predicted"/>
<dbReference type="SUPFAM" id="SSF81383">
    <property type="entry name" value="F-box domain"/>
    <property type="match status" value="1"/>
</dbReference>
<dbReference type="InterPro" id="IPR052050">
    <property type="entry name" value="SecEffector_AnkRepeat"/>
</dbReference>
<dbReference type="EMBL" id="KP136319">
    <property type="protein sequence ID" value="AJF97025.1"/>
    <property type="molecule type" value="Genomic_DNA"/>
</dbReference>
<dbReference type="Pfam" id="PF12937">
    <property type="entry name" value="F-box-like"/>
    <property type="match status" value="1"/>
</dbReference>
<sequence>MVGGDEVCGQQRPCKKRRIHETATTWDDLPTEVIDMVLTALDDFDLVDARCVCRLWRALANGIYRRPLRLAPTRSEYIMEMARRGDLGAVCRAWPESMYSATSASSAQRADEPDPSNHNDNVDGDDDHNHNCDRGGDDPDNVDGRDHAHCWDDDLNPYTVLRLAEESGNGALVQWLCGEQPHLVTGTAVRAIIIDNGGQAAVEWLHMRGHTQRRLFDYGTATATLAGMGRLDALDWLHTQGDALWDASACAAAASGGHLDVVQWLHQHNHPWDARTCVAAAGSGHTDILWWVIAHGCPHVDRDVVVGLIRNGLLDDLVRAVECGCPLSSLAWEEAAAVCRTDILEWLHIQRCQTSDAALHRAASKGCVDTMRWLRAHGAPWHTHIFRHAAYAGHLDALKWAAANGCPSTMVALYEAVCGGHLHVIEWLCDVLGFSPDDDSLVRAAALSKQYHVLVWLRDRGCRYVGNALAVMACNGHLHGLCWAVRAGFAFDARQCHDAVLHGTRNHRATKKWIEAFGISPPVRARCSLLCHHSHRPEPTGRRLLPIVDEALLLLFAMSARAYAKKKRKTARDPVSCVRSNG</sequence>
<feature type="region of interest" description="Disordered" evidence="1">
    <location>
        <begin position="102"/>
        <end position="140"/>
    </location>
</feature>
<dbReference type="InterPro" id="IPR036047">
    <property type="entry name" value="F-box-like_dom_sf"/>
</dbReference>
<dbReference type="InterPro" id="IPR001810">
    <property type="entry name" value="F-box_dom"/>
</dbReference>
<evidence type="ECO:0000259" key="2">
    <source>
        <dbReference type="PROSITE" id="PS50181"/>
    </source>
</evidence>
<dbReference type="SUPFAM" id="SSF48403">
    <property type="entry name" value="Ankyrin repeat"/>
    <property type="match status" value="2"/>
</dbReference>
<accession>A0A0B5J5R4</accession>
<dbReference type="Pfam" id="PF13637">
    <property type="entry name" value="Ank_4"/>
    <property type="match status" value="1"/>
</dbReference>
<dbReference type="PANTHER" id="PTHR46586">
    <property type="entry name" value="ANKYRIN REPEAT-CONTAINING PROTEIN"/>
    <property type="match status" value="1"/>
</dbReference>
<evidence type="ECO:0000313" key="3">
    <source>
        <dbReference type="EMBL" id="AJF97025.1"/>
    </source>
</evidence>
<protein>
    <submittedName>
        <fullName evidence="3">Ankyrin repeat protein</fullName>
    </submittedName>
</protein>
<dbReference type="InterPro" id="IPR002110">
    <property type="entry name" value="Ankyrin_rpt"/>
</dbReference>
<dbReference type="Gene3D" id="1.20.1280.50">
    <property type="match status" value="1"/>
</dbReference>
<dbReference type="KEGG" id="vg:23461942"/>
<evidence type="ECO:0000256" key="1">
    <source>
        <dbReference type="SAM" id="MobiDB-lite"/>
    </source>
</evidence>
<dbReference type="SMART" id="SM00256">
    <property type="entry name" value="FBOX"/>
    <property type="match status" value="1"/>
</dbReference>
<dbReference type="Gene3D" id="1.25.40.20">
    <property type="entry name" value="Ankyrin repeat-containing domain"/>
    <property type="match status" value="2"/>
</dbReference>
<reference evidence="3 4" key="1">
    <citation type="journal article" date="2015" name="Parasitol. Res.">
        <title>Viruses in close associations with free-living amoebae.</title>
        <authorList>
            <person name="Scheid P."/>
        </authorList>
    </citation>
    <scope>NUCLEOTIDE SEQUENCE [LARGE SCALE GENOMIC DNA]</scope>
    <source>
        <strain evidence="3">KlaHel</strain>
    </source>
</reference>
<name>A0A0B5J5R4_9VIRU</name>
<dbReference type="PANTHER" id="PTHR46586:SF3">
    <property type="entry name" value="ANKYRIN REPEAT-CONTAINING PROTEIN"/>
    <property type="match status" value="1"/>
</dbReference>
<dbReference type="InterPro" id="IPR036770">
    <property type="entry name" value="Ankyrin_rpt-contain_sf"/>
</dbReference>
<evidence type="ECO:0000313" key="4">
    <source>
        <dbReference type="Proteomes" id="UP000202511"/>
    </source>
</evidence>
<dbReference type="PROSITE" id="PS50181">
    <property type="entry name" value="FBOX"/>
    <property type="match status" value="1"/>
</dbReference>
<dbReference type="Proteomes" id="UP000202511">
    <property type="component" value="Segment"/>
</dbReference>
<dbReference type="CDD" id="cd09917">
    <property type="entry name" value="F-box_SF"/>
    <property type="match status" value="1"/>
</dbReference>
<dbReference type="GeneID" id="23461942"/>
<organism evidence="3 4">
    <name type="scientific">Pandoravirus inopinatum</name>
    <dbReference type="NCBI Taxonomy" id="1605721"/>
    <lineage>
        <taxon>Viruses</taxon>
        <taxon>Pandoravirus</taxon>
    </lineage>
</organism>
<feature type="compositionally biased region" description="Basic and acidic residues" evidence="1">
    <location>
        <begin position="109"/>
        <end position="140"/>
    </location>
</feature>
<dbReference type="RefSeq" id="YP_009119260.1">
    <property type="nucleotide sequence ID" value="NC_026440.1"/>
</dbReference>
<feature type="domain" description="F-box" evidence="2">
    <location>
        <begin position="23"/>
        <end position="67"/>
    </location>
</feature>